<reference evidence="2" key="1">
    <citation type="journal article" date="2019" name="Int. J. Syst. Evol. Microbiol.">
        <title>The Global Catalogue of Microorganisms (GCM) 10K type strain sequencing project: providing services to taxonomists for standard genome sequencing and annotation.</title>
        <authorList>
            <consortium name="The Broad Institute Genomics Platform"/>
            <consortium name="The Broad Institute Genome Sequencing Center for Infectious Disease"/>
            <person name="Wu L."/>
            <person name="Ma J."/>
        </authorList>
    </citation>
    <scope>NUCLEOTIDE SEQUENCE [LARGE SCALE GENOMIC DNA]</scope>
    <source>
        <strain evidence="2">KCTC 15012</strain>
    </source>
</reference>
<name>A0ABW5CF10_9PROT</name>
<proteinExistence type="predicted"/>
<accession>A0ABW5CF10</accession>
<feature type="non-terminal residue" evidence="1">
    <location>
        <position position="1"/>
    </location>
</feature>
<gene>
    <name evidence="1" type="ORF">ACFSNB_18425</name>
</gene>
<sequence>YPFLCFSHPETATWKKERRRFPSENAISCHIPSFNTKSYISLQQPRTDFYIGIRQIGEHTYQ</sequence>
<evidence type="ECO:0000313" key="1">
    <source>
        <dbReference type="EMBL" id="MFD2235770.1"/>
    </source>
</evidence>
<dbReference type="Proteomes" id="UP001597296">
    <property type="component" value="Unassembled WGS sequence"/>
</dbReference>
<evidence type="ECO:0000313" key="2">
    <source>
        <dbReference type="Proteomes" id="UP001597296"/>
    </source>
</evidence>
<protein>
    <submittedName>
        <fullName evidence="1">Uncharacterized protein</fullName>
    </submittedName>
</protein>
<organism evidence="1 2">
    <name type="scientific">Phaeospirillum tilakii</name>
    <dbReference type="NCBI Taxonomy" id="741673"/>
    <lineage>
        <taxon>Bacteria</taxon>
        <taxon>Pseudomonadati</taxon>
        <taxon>Pseudomonadota</taxon>
        <taxon>Alphaproteobacteria</taxon>
        <taxon>Rhodospirillales</taxon>
        <taxon>Rhodospirillaceae</taxon>
        <taxon>Phaeospirillum</taxon>
    </lineage>
</organism>
<dbReference type="RefSeq" id="WP_377319243.1">
    <property type="nucleotide sequence ID" value="NZ_JBHUIY010000078.1"/>
</dbReference>
<keyword evidence="2" id="KW-1185">Reference proteome</keyword>
<dbReference type="EMBL" id="JBHUIY010000078">
    <property type="protein sequence ID" value="MFD2235770.1"/>
    <property type="molecule type" value="Genomic_DNA"/>
</dbReference>
<comment type="caution">
    <text evidence="1">The sequence shown here is derived from an EMBL/GenBank/DDBJ whole genome shotgun (WGS) entry which is preliminary data.</text>
</comment>